<dbReference type="InterPro" id="IPR002826">
    <property type="entry name" value="MptE-like"/>
</dbReference>
<dbReference type="Gene3D" id="1.25.40.10">
    <property type="entry name" value="Tetratricopeptide repeat domain"/>
    <property type="match status" value="3"/>
</dbReference>
<gene>
    <name evidence="3" type="ORF">HXW94_08140</name>
</gene>
<dbReference type="AlphaFoldDB" id="A0A850SXS3"/>
<organism evidence="3 4">
    <name type="scientific">Desulfobacter latus</name>
    <dbReference type="NCBI Taxonomy" id="2292"/>
    <lineage>
        <taxon>Bacteria</taxon>
        <taxon>Pseudomonadati</taxon>
        <taxon>Thermodesulfobacteriota</taxon>
        <taxon>Desulfobacteria</taxon>
        <taxon>Desulfobacterales</taxon>
        <taxon>Desulfobacteraceae</taxon>
        <taxon>Desulfobacter</taxon>
    </lineage>
</organism>
<dbReference type="PANTHER" id="PTHR41786">
    <property type="entry name" value="MOTILITY ACCESSORY FACTOR MAF"/>
    <property type="match status" value="1"/>
</dbReference>
<dbReference type="PROSITE" id="PS50293">
    <property type="entry name" value="TPR_REGION"/>
    <property type="match status" value="2"/>
</dbReference>
<dbReference type="PROSITE" id="PS50005">
    <property type="entry name" value="TPR"/>
    <property type="match status" value="2"/>
</dbReference>
<proteinExistence type="predicted"/>
<dbReference type="Pfam" id="PF13432">
    <property type="entry name" value="TPR_16"/>
    <property type="match status" value="1"/>
</dbReference>
<dbReference type="InterPro" id="IPR019734">
    <property type="entry name" value="TPR_rpt"/>
</dbReference>
<keyword evidence="1" id="KW-0802">TPR repeat</keyword>
<dbReference type="RefSeq" id="WP_178366404.1">
    <property type="nucleotide sequence ID" value="NZ_JACADJ010000021.1"/>
</dbReference>
<evidence type="ECO:0000313" key="3">
    <source>
        <dbReference type="EMBL" id="NWH04950.1"/>
    </source>
</evidence>
<dbReference type="PANTHER" id="PTHR41786:SF1">
    <property type="entry name" value="6-HYDROXYMETHYLPTERIN DIPHOSPHOKINASE MPTE-LIKE DOMAIN-CONTAINING PROTEIN"/>
    <property type="match status" value="1"/>
</dbReference>
<dbReference type="InterPro" id="IPR011990">
    <property type="entry name" value="TPR-like_helical_dom_sf"/>
</dbReference>
<dbReference type="EMBL" id="JACADJ010000021">
    <property type="protein sequence ID" value="NWH04950.1"/>
    <property type="molecule type" value="Genomic_DNA"/>
</dbReference>
<protein>
    <submittedName>
        <fullName evidence="3">DUF115 domain-containing protein</fullName>
    </submittedName>
</protein>
<dbReference type="Proteomes" id="UP000553343">
    <property type="component" value="Unassembled WGS sequence"/>
</dbReference>
<sequence>MGFPVKEYISSSNYRLLKQNHPMILEELASIVSGPVGNVVTSPSGKPNLELNRDDTRVLVHPEPDPEAEVFQFLSKVPENYSGVEIFIGMGLCYAAKAVLEQRPQIRNLLLIEEEPGIFLQALKYTDLTEVLSHPKVTIGLRPKDMEMLMKPARKGAFLEDSQILEHPVIFDFFKKNYSDLKKRVFEYVNELNIAGATRVRFGKKMVENRFIHLKTMGHHYQFERLINAFEGVPAYIAAGGPSLDENIGLLKQVEGKALILSVDTAVPAFLKNDIRPDFVSCIDYKHLIYEKMAHVINDICDQTALLSYTFTLPDVQQNFPGNRKFYLFTDNGIDSWINFMVGGKKFFSSGPSVAHLNFIAAKAMGCSPIIFLGQDLCYKTDQSHSKSAVLSHVESFKKGLKTGEDILRVTGVDGTKVITNRGYENMKHAFEKLIAHNPGEYINCSTGGVHIEGTTYMPLKEVISLYHGSSINVSGFLRQLCSAKNRMNQDSIAENLEKDLHVVEGIVILVKKSDRMMDQVKSKLLEVQNKWRKNSALPPHIIAKLTEIDKLNHKIDSNSKVWNIVEDMTTSGLRKSEQMMFEIRQLEGDHQRYPQKLGKDIQRLKYINSVRFEALTVLRTGIEDVLNHISKEKMLLDQDINYQETIYGLAELYMEGGEYNLAKPWVKKFYSMAPDSGRSHFFMGCLLGMQNDFKQMESFFSTSIEKDISQNKDIKAFRKKMGRRYFKSASQFRDRDSRIARKFLLKGVNVDPTNSSLLGMLSELADEEIEQLMDLDRQGELIERQERVDAWFRDLTAYPVIAKCLSAKQLGNLYFGAGKIEFMRTNKEKATECFEKSKIYLPDDGALRIRMADLFLCAYDYESGLAYLNQAIDLNPDHAGYWEKYGDFLVQNGMYLESISAYDQASIYYPDHEILSEKISQSFLNQGNKLHQEGCYKEAIAAYDQGLDCCKKSNLKVPLYNNKGSALKNLGDLDSALAAYDKAIEINPHYSEALYNKGELYQTIGQYDAALENYQACVKSNPGFILAYRNLGGVLSLLGRKKESEDCLRKAATLSSGVTE</sequence>
<evidence type="ECO:0000256" key="1">
    <source>
        <dbReference type="PROSITE-ProRule" id="PRU00339"/>
    </source>
</evidence>
<dbReference type="SMART" id="SM00028">
    <property type="entry name" value="TPR"/>
    <property type="match status" value="8"/>
</dbReference>
<accession>A0A850SXS3</accession>
<feature type="repeat" description="TPR" evidence="1">
    <location>
        <begin position="992"/>
        <end position="1025"/>
    </location>
</feature>
<comment type="caution">
    <text evidence="3">The sequence shown here is derived from an EMBL/GenBank/DDBJ whole genome shotgun (WGS) entry which is preliminary data.</text>
</comment>
<dbReference type="Pfam" id="PF00515">
    <property type="entry name" value="TPR_1"/>
    <property type="match status" value="1"/>
</dbReference>
<name>A0A850SXS3_9BACT</name>
<feature type="repeat" description="TPR" evidence="1">
    <location>
        <begin position="958"/>
        <end position="991"/>
    </location>
</feature>
<reference evidence="3 4" key="1">
    <citation type="submission" date="2020-06" db="EMBL/GenBank/DDBJ databases">
        <title>High-quality draft genome of sulfate reducer Desulfobacter latus type strain AcrS2 isolated from marine sediment.</title>
        <authorList>
            <person name="Hoppe M."/>
            <person name="Larsen C.K."/>
            <person name="Marshall I.P.G."/>
            <person name="Schramm A."/>
            <person name="Marietou A.G."/>
        </authorList>
    </citation>
    <scope>NUCLEOTIDE SEQUENCE [LARGE SCALE GENOMIC DNA]</scope>
    <source>
        <strain evidence="3 4">AcRS2</strain>
    </source>
</reference>
<dbReference type="Pfam" id="PF13181">
    <property type="entry name" value="TPR_8"/>
    <property type="match status" value="1"/>
</dbReference>
<dbReference type="SUPFAM" id="SSF48452">
    <property type="entry name" value="TPR-like"/>
    <property type="match status" value="1"/>
</dbReference>
<evidence type="ECO:0000259" key="2">
    <source>
        <dbReference type="Pfam" id="PF01973"/>
    </source>
</evidence>
<evidence type="ECO:0000313" key="4">
    <source>
        <dbReference type="Proteomes" id="UP000553343"/>
    </source>
</evidence>
<keyword evidence="4" id="KW-1185">Reference proteome</keyword>
<feature type="domain" description="6-hydroxymethylpterin diphosphokinase MptE-like" evidence="2">
    <location>
        <begin position="214"/>
        <end position="381"/>
    </location>
</feature>
<dbReference type="Pfam" id="PF01973">
    <property type="entry name" value="MptE-like"/>
    <property type="match status" value="1"/>
</dbReference>